<reference evidence="8 9" key="1">
    <citation type="journal article" date="2018" name="Nat. Ecol. Evol.">
        <title>Shark genomes provide insights into elasmobranch evolution and the origin of vertebrates.</title>
        <authorList>
            <person name="Hara Y"/>
            <person name="Yamaguchi K"/>
            <person name="Onimaru K"/>
            <person name="Kadota M"/>
            <person name="Koyanagi M"/>
            <person name="Keeley SD"/>
            <person name="Tatsumi K"/>
            <person name="Tanaka K"/>
            <person name="Motone F"/>
            <person name="Kageyama Y"/>
            <person name="Nozu R"/>
            <person name="Adachi N"/>
            <person name="Nishimura O"/>
            <person name="Nakagawa R"/>
            <person name="Tanegashima C"/>
            <person name="Kiyatake I"/>
            <person name="Matsumoto R"/>
            <person name="Murakumo K"/>
            <person name="Nishida K"/>
            <person name="Terakita A"/>
            <person name="Kuratani S"/>
            <person name="Sato K"/>
            <person name="Hyodo S Kuraku.S."/>
        </authorList>
    </citation>
    <scope>NUCLEOTIDE SEQUENCE [LARGE SCALE GENOMIC DNA]</scope>
</reference>
<dbReference type="GO" id="GO:0045087">
    <property type="term" value="P:innate immune response"/>
    <property type="evidence" value="ECO:0007669"/>
    <property type="project" value="UniProtKB-KW"/>
</dbReference>
<keyword evidence="7" id="KW-0175">Coiled coil</keyword>
<evidence type="ECO:0000256" key="2">
    <source>
        <dbReference type="ARBA" id="ARBA00022737"/>
    </source>
</evidence>
<dbReference type="SUPFAM" id="SSF48452">
    <property type="entry name" value="TPR-like"/>
    <property type="match status" value="3"/>
</dbReference>
<evidence type="ECO:0000256" key="7">
    <source>
        <dbReference type="SAM" id="Coils"/>
    </source>
</evidence>
<gene>
    <name evidence="8" type="ORF">chiPu_0004387</name>
</gene>
<proteinExistence type="inferred from homology"/>
<dbReference type="FunFam" id="1.25.40.10:FF:000036">
    <property type="entry name" value="interferon-induced protein with tetratricopeptide repeats 5"/>
    <property type="match status" value="2"/>
</dbReference>
<dbReference type="PANTHER" id="PTHR10271:SF0">
    <property type="entry name" value="INTERFERON-INDUCED PROTEIN WITH TETRATRICOPEPTIDE REPEATS 5"/>
    <property type="match status" value="1"/>
</dbReference>
<evidence type="ECO:0000313" key="9">
    <source>
        <dbReference type="Proteomes" id="UP000287033"/>
    </source>
</evidence>
<dbReference type="InterPro" id="IPR019734">
    <property type="entry name" value="TPR_rpt"/>
</dbReference>
<dbReference type="GO" id="GO:0051607">
    <property type="term" value="P:defense response to virus"/>
    <property type="evidence" value="ECO:0007669"/>
    <property type="project" value="TreeGrafter"/>
</dbReference>
<dbReference type="Proteomes" id="UP000287033">
    <property type="component" value="Unassembled WGS sequence"/>
</dbReference>
<evidence type="ECO:0008006" key="10">
    <source>
        <dbReference type="Google" id="ProtNLM"/>
    </source>
</evidence>
<evidence type="ECO:0000256" key="1">
    <source>
        <dbReference type="ARBA" id="ARBA00022588"/>
    </source>
</evidence>
<comment type="caution">
    <text evidence="8">The sequence shown here is derived from an EMBL/GenBank/DDBJ whole genome shotgun (WGS) entry which is preliminary data.</text>
</comment>
<dbReference type="AlphaFoldDB" id="A0A401S6G3"/>
<keyword evidence="4" id="KW-0391">Immunity</keyword>
<dbReference type="Gene3D" id="1.25.40.10">
    <property type="entry name" value="Tetratricopeptide repeat domain"/>
    <property type="match status" value="5"/>
</dbReference>
<keyword evidence="1" id="KW-0399">Innate immunity</keyword>
<evidence type="ECO:0000256" key="3">
    <source>
        <dbReference type="ARBA" id="ARBA00022803"/>
    </source>
</evidence>
<dbReference type="SMART" id="SM00028">
    <property type="entry name" value="TPR"/>
    <property type="match status" value="10"/>
</dbReference>
<protein>
    <recommendedName>
        <fullName evidence="10">Interferon-induced protein with tetratricopeptide repeats 5</fullName>
    </recommendedName>
</protein>
<dbReference type="GO" id="GO:0005829">
    <property type="term" value="C:cytosol"/>
    <property type="evidence" value="ECO:0007669"/>
    <property type="project" value="TreeGrafter"/>
</dbReference>
<keyword evidence="9" id="KW-1185">Reference proteome</keyword>
<dbReference type="InterPro" id="IPR011990">
    <property type="entry name" value="TPR-like_helical_dom_sf"/>
</dbReference>
<dbReference type="PROSITE" id="PS50005">
    <property type="entry name" value="TPR"/>
    <property type="match status" value="1"/>
</dbReference>
<sequence length="749" mass="87729">MQSSQRILGLKEITETGKSEIMKGLEHQGDIIPSVIFVNWSQWKSERPNVMDDGGEELTHVTELCEVQQMRKWPGNLLENNSATQKDALKVNLDQLQCHFTWTPKKKAIDLDDMKQRLEDTIQTSVKPQARFYNHFAFINCQQGKYEEAIQNLKEAERILKERHEDEFEKRILVTYGNYAWVYYHMDRLEEAQSYLDKLETVCKLFPEASRFTAMIPELYGEKGLSLLKSAGQYYEEAKECFKKALEKDPDNIEWNIGYATVLYRLEEFSGTPEKKDLLKVSLNQLHCHFMWTPQTETIDWDDMKQRLEDSIEAGVKYQARSYNHLAFINCLQGNCEEAIQNLKEAERILKERHEDEFEERILVTYGNYAWVYYHMDRLEEAQSYLDKLETVCKLFPEASRFTAIIPEVYGEKGWSLLTTAPQYYEEAKECFTKALEEDPDNIEWNVGYATALSRLEGLSGTQESHKSTESMKQFRRVLELDPDHAESMVLLALKLQEFNQKEEASTLVEQALQKSPDLPYVLRYAAKFLRREGDVKRSLELLNRGLKITPNSAFLYHQIGLCYKSKLLQLIKYPGRRDPHRQQKAELITKCKYYFEKAFEHRPLTFINAQLDFAVICSLNKEYHEAEVTYSNLLKLENIHPENKQAIRLQAGLFELYSKRSESNAIIHFLEGLKIKYNSNEQKRCRSRLERIVERQLLRNPRDSKALGLQGLLFQLNGKKCKAIEYFEKALEVDSDNEEYQNALCELK</sequence>
<dbReference type="PANTHER" id="PTHR10271">
    <property type="entry name" value="INTERFERON-INDUCED PROTEIN WITH TETRATRICOPEPTIDE REPEATS"/>
    <property type="match status" value="1"/>
</dbReference>
<keyword evidence="3 6" id="KW-0802">TPR repeat</keyword>
<dbReference type="STRING" id="137246.A0A401S6G3"/>
<feature type="coiled-coil region" evidence="7">
    <location>
        <begin position="139"/>
        <end position="166"/>
    </location>
</feature>
<feature type="repeat" description="TPR" evidence="6">
    <location>
        <begin position="705"/>
        <end position="738"/>
    </location>
</feature>
<dbReference type="OMA" id="DHQVKDS"/>
<dbReference type="OrthoDB" id="10043504at2759"/>
<keyword evidence="2" id="KW-0677">Repeat</keyword>
<feature type="coiled-coil region" evidence="7">
    <location>
        <begin position="329"/>
        <end position="360"/>
    </location>
</feature>
<evidence type="ECO:0000313" key="8">
    <source>
        <dbReference type="EMBL" id="GCC25973.1"/>
    </source>
</evidence>
<dbReference type="Pfam" id="PF13181">
    <property type="entry name" value="TPR_8"/>
    <property type="match status" value="3"/>
</dbReference>
<accession>A0A401S6G3</accession>
<comment type="similarity">
    <text evidence="5">Belongs to the IFIT family.</text>
</comment>
<dbReference type="Pfam" id="PF13424">
    <property type="entry name" value="TPR_12"/>
    <property type="match status" value="2"/>
</dbReference>
<evidence type="ECO:0000256" key="4">
    <source>
        <dbReference type="ARBA" id="ARBA00022859"/>
    </source>
</evidence>
<organism evidence="8 9">
    <name type="scientific">Chiloscyllium punctatum</name>
    <name type="common">Brownbanded bambooshark</name>
    <name type="synonym">Hemiscyllium punctatum</name>
    <dbReference type="NCBI Taxonomy" id="137246"/>
    <lineage>
        <taxon>Eukaryota</taxon>
        <taxon>Metazoa</taxon>
        <taxon>Chordata</taxon>
        <taxon>Craniata</taxon>
        <taxon>Vertebrata</taxon>
        <taxon>Chondrichthyes</taxon>
        <taxon>Elasmobranchii</taxon>
        <taxon>Galeomorphii</taxon>
        <taxon>Galeoidea</taxon>
        <taxon>Orectolobiformes</taxon>
        <taxon>Hemiscylliidae</taxon>
        <taxon>Chiloscyllium</taxon>
    </lineage>
</organism>
<name>A0A401S6G3_CHIPU</name>
<dbReference type="EMBL" id="BEZZ01000106">
    <property type="protein sequence ID" value="GCC25973.1"/>
    <property type="molecule type" value="Genomic_DNA"/>
</dbReference>
<evidence type="ECO:0000256" key="5">
    <source>
        <dbReference type="ARBA" id="ARBA00038336"/>
    </source>
</evidence>
<evidence type="ECO:0000256" key="6">
    <source>
        <dbReference type="PROSITE-ProRule" id="PRU00339"/>
    </source>
</evidence>